<accession>A0A556TH88</accession>
<comment type="similarity">
    <text evidence="2">Belongs to the small GTPase superfamily. Rab family.</text>
</comment>
<dbReference type="GO" id="GO:0003924">
    <property type="term" value="F:GTPase activity"/>
    <property type="evidence" value="ECO:0007669"/>
    <property type="project" value="InterPro"/>
</dbReference>
<keyword evidence="15" id="KW-1185">Reference proteome</keyword>
<keyword evidence="10" id="KW-0636">Prenylation</keyword>
<evidence type="ECO:0000256" key="5">
    <source>
        <dbReference type="ARBA" id="ARBA00022741"/>
    </source>
</evidence>
<evidence type="ECO:0000256" key="7">
    <source>
        <dbReference type="ARBA" id="ARBA00023134"/>
    </source>
</evidence>
<dbReference type="SMART" id="SM00176">
    <property type="entry name" value="RAN"/>
    <property type="match status" value="1"/>
</dbReference>
<dbReference type="FunFam" id="3.40.50.300:FF:000803">
    <property type="entry name" value="Ras-related protein Rab-43"/>
    <property type="match status" value="1"/>
</dbReference>
<dbReference type="NCBIfam" id="TIGR00231">
    <property type="entry name" value="small_GTP"/>
    <property type="match status" value="1"/>
</dbReference>
<evidence type="ECO:0000256" key="11">
    <source>
        <dbReference type="ARBA" id="ARBA00023329"/>
    </source>
</evidence>
<dbReference type="EMBL" id="VCAZ01000001">
    <property type="protein sequence ID" value="TSK13210.1"/>
    <property type="molecule type" value="Genomic_DNA"/>
</dbReference>
<evidence type="ECO:0000256" key="8">
    <source>
        <dbReference type="ARBA" id="ARBA00023136"/>
    </source>
</evidence>
<dbReference type="GO" id="GO:0005794">
    <property type="term" value="C:Golgi apparatus"/>
    <property type="evidence" value="ECO:0007669"/>
    <property type="project" value="UniProtKB-SubCell"/>
</dbReference>
<dbReference type="PANTHER" id="PTHR47979">
    <property type="entry name" value="DRAB11-RELATED"/>
    <property type="match status" value="1"/>
</dbReference>
<dbReference type="InterPro" id="IPR001806">
    <property type="entry name" value="Small_GTPase"/>
</dbReference>
<comment type="caution">
    <text evidence="14">The sequence shown here is derived from an EMBL/GenBank/DDBJ whole genome shotgun (WGS) entry which is preliminary data.</text>
</comment>
<gene>
    <name evidence="14" type="ORF">Baya_0084</name>
</gene>
<dbReference type="GO" id="GO:0005525">
    <property type="term" value="F:GTP binding"/>
    <property type="evidence" value="ECO:0007669"/>
    <property type="project" value="UniProtKB-KW"/>
</dbReference>
<sequence>MQPAGQEQEDSFDFLFKIILIGDTDVGKTSVIQRFKTGSFSEKQQSTIGVDFIVRTLNIQGRKVKMQVWDTAGQERFRTITQSYYRSAHAAMITYDITRKSTFDSIPQWIQEMERYGAANVLLAIIGNKCDLESEREVKFNEACTLAQQKEIVVALETSAKEAQNVDQAFVVIAHELLASNGLAVKEDGYHMDSQHILLRSNTKTINNPTNTEEKKTCEC</sequence>
<keyword evidence="6" id="KW-0333">Golgi apparatus</keyword>
<evidence type="ECO:0000256" key="9">
    <source>
        <dbReference type="ARBA" id="ARBA00023288"/>
    </source>
</evidence>
<dbReference type="GO" id="GO:0030670">
    <property type="term" value="C:phagocytic vesicle membrane"/>
    <property type="evidence" value="ECO:0007669"/>
    <property type="project" value="UniProtKB-SubCell"/>
</dbReference>
<evidence type="ECO:0000256" key="12">
    <source>
        <dbReference type="ARBA" id="ARBA00037864"/>
    </source>
</evidence>
<keyword evidence="5" id="KW-0547">Nucleotide-binding</keyword>
<dbReference type="OrthoDB" id="9989112at2759"/>
<reference evidence="14 15" key="1">
    <citation type="journal article" date="2019" name="Genome Biol. Evol.">
        <title>Whole-Genome Sequencing of the Giant Devil Catfish, Bagarius yarrelli.</title>
        <authorList>
            <person name="Jiang W."/>
            <person name="Lv Y."/>
            <person name="Cheng L."/>
            <person name="Yang K."/>
            <person name="Chao B."/>
            <person name="Wang X."/>
            <person name="Li Y."/>
            <person name="Pan X."/>
            <person name="You X."/>
            <person name="Zhang Y."/>
            <person name="Yang J."/>
            <person name="Li J."/>
            <person name="Zhang X."/>
            <person name="Liu S."/>
            <person name="Sun C."/>
            <person name="Yang J."/>
            <person name="Shi Q."/>
        </authorList>
    </citation>
    <scope>NUCLEOTIDE SEQUENCE [LARGE SCALE GENOMIC DNA]</scope>
    <source>
        <strain evidence="14">JWS20170419001</strain>
        <tissue evidence="14">Muscle</tissue>
    </source>
</reference>
<dbReference type="Pfam" id="PF00071">
    <property type="entry name" value="Ras"/>
    <property type="match status" value="1"/>
</dbReference>
<keyword evidence="3" id="KW-0488">Methylation</keyword>
<dbReference type="Gene3D" id="3.40.50.300">
    <property type="entry name" value="P-loop containing nucleotide triphosphate hydrolases"/>
    <property type="match status" value="1"/>
</dbReference>
<comment type="subcellular location">
    <subcellularLocation>
        <location evidence="1">Cytoplasmic vesicle</location>
        <location evidence="1">Phagosome membrane</location>
        <topology evidence="1">Lipid-anchor</topology>
        <orientation evidence="1">Cytoplasmic side</orientation>
    </subcellularLocation>
    <subcellularLocation>
        <location evidence="12">Golgi apparatus</location>
        <location evidence="12">trans-Golgi network membrane</location>
        <topology evidence="12">Lipid-anchor</topology>
    </subcellularLocation>
</comment>
<evidence type="ECO:0000256" key="3">
    <source>
        <dbReference type="ARBA" id="ARBA00022481"/>
    </source>
</evidence>
<evidence type="ECO:0000313" key="14">
    <source>
        <dbReference type="EMBL" id="TSK13210.1"/>
    </source>
</evidence>
<name>A0A556TH88_BAGYA</name>
<evidence type="ECO:0000256" key="6">
    <source>
        <dbReference type="ARBA" id="ARBA00023034"/>
    </source>
</evidence>
<dbReference type="SMART" id="SM00175">
    <property type="entry name" value="RAB"/>
    <property type="match status" value="1"/>
</dbReference>
<dbReference type="InterPro" id="IPR050209">
    <property type="entry name" value="Rab_GTPases_membrane_traffic"/>
</dbReference>
<organism evidence="14 15">
    <name type="scientific">Bagarius yarrelli</name>
    <name type="common">Goonch</name>
    <name type="synonym">Bagrus yarrelli</name>
    <dbReference type="NCBI Taxonomy" id="175774"/>
    <lineage>
        <taxon>Eukaryota</taxon>
        <taxon>Metazoa</taxon>
        <taxon>Chordata</taxon>
        <taxon>Craniata</taxon>
        <taxon>Vertebrata</taxon>
        <taxon>Euteleostomi</taxon>
        <taxon>Actinopterygii</taxon>
        <taxon>Neopterygii</taxon>
        <taxon>Teleostei</taxon>
        <taxon>Ostariophysi</taxon>
        <taxon>Siluriformes</taxon>
        <taxon>Sisoridae</taxon>
        <taxon>Sisorinae</taxon>
        <taxon>Bagarius</taxon>
    </lineage>
</organism>
<dbReference type="InterPro" id="IPR027417">
    <property type="entry name" value="P-loop_NTPase"/>
</dbReference>
<evidence type="ECO:0000256" key="2">
    <source>
        <dbReference type="ARBA" id="ARBA00006270"/>
    </source>
</evidence>
<evidence type="ECO:0000313" key="15">
    <source>
        <dbReference type="Proteomes" id="UP000319801"/>
    </source>
</evidence>
<dbReference type="Proteomes" id="UP000319801">
    <property type="component" value="Unassembled WGS sequence"/>
</dbReference>
<dbReference type="AlphaFoldDB" id="A0A556TH88"/>
<dbReference type="InterPro" id="IPR005225">
    <property type="entry name" value="Small_GTP-bd"/>
</dbReference>
<dbReference type="PROSITE" id="PS51421">
    <property type="entry name" value="RAS"/>
    <property type="match status" value="1"/>
</dbReference>
<evidence type="ECO:0000256" key="4">
    <source>
        <dbReference type="ARBA" id="ARBA00022553"/>
    </source>
</evidence>
<proteinExistence type="inferred from homology"/>
<keyword evidence="8" id="KW-0472">Membrane</keyword>
<protein>
    <recommendedName>
        <fullName evidence="13">Ras-related protein Rab-43</fullName>
    </recommendedName>
</protein>
<dbReference type="PROSITE" id="PS51419">
    <property type="entry name" value="RAB"/>
    <property type="match status" value="1"/>
</dbReference>
<keyword evidence="4" id="KW-0597">Phosphoprotein</keyword>
<keyword evidence="11" id="KW-0968">Cytoplasmic vesicle</keyword>
<evidence type="ECO:0000256" key="13">
    <source>
        <dbReference type="ARBA" id="ARBA00067841"/>
    </source>
</evidence>
<keyword evidence="9" id="KW-0449">Lipoprotein</keyword>
<dbReference type="SMART" id="SM00173">
    <property type="entry name" value="RAS"/>
    <property type="match status" value="1"/>
</dbReference>
<dbReference type="SMART" id="SM00174">
    <property type="entry name" value="RHO"/>
    <property type="match status" value="1"/>
</dbReference>
<dbReference type="SUPFAM" id="SSF52540">
    <property type="entry name" value="P-loop containing nucleoside triphosphate hydrolases"/>
    <property type="match status" value="1"/>
</dbReference>
<dbReference type="PRINTS" id="PR00449">
    <property type="entry name" value="RASTRNSFRMNG"/>
</dbReference>
<evidence type="ECO:0000256" key="1">
    <source>
        <dbReference type="ARBA" id="ARBA00004616"/>
    </source>
</evidence>
<evidence type="ECO:0000256" key="10">
    <source>
        <dbReference type="ARBA" id="ARBA00023289"/>
    </source>
</evidence>
<keyword evidence="7" id="KW-0342">GTP-binding</keyword>